<dbReference type="EMBL" id="CAJNNV010003253">
    <property type="protein sequence ID" value="CAE8588657.1"/>
    <property type="molecule type" value="Genomic_DNA"/>
</dbReference>
<feature type="region of interest" description="Disordered" evidence="1">
    <location>
        <begin position="29"/>
        <end position="54"/>
    </location>
</feature>
<dbReference type="AlphaFoldDB" id="A0A813DLA4"/>
<keyword evidence="4" id="KW-1185">Reference proteome</keyword>
<feature type="region of interest" description="Disordered" evidence="1">
    <location>
        <begin position="546"/>
        <end position="583"/>
    </location>
</feature>
<evidence type="ECO:0000256" key="1">
    <source>
        <dbReference type="SAM" id="MobiDB-lite"/>
    </source>
</evidence>
<evidence type="ECO:0000313" key="3">
    <source>
        <dbReference type="EMBL" id="CAE8588657.1"/>
    </source>
</evidence>
<protein>
    <recommendedName>
        <fullName evidence="2">Reverse transcriptase domain-containing protein</fullName>
    </recommendedName>
</protein>
<organism evidence="3 4">
    <name type="scientific">Polarella glacialis</name>
    <name type="common">Dinoflagellate</name>
    <dbReference type="NCBI Taxonomy" id="89957"/>
    <lineage>
        <taxon>Eukaryota</taxon>
        <taxon>Sar</taxon>
        <taxon>Alveolata</taxon>
        <taxon>Dinophyceae</taxon>
        <taxon>Suessiales</taxon>
        <taxon>Suessiaceae</taxon>
        <taxon>Polarella</taxon>
    </lineage>
</organism>
<proteinExistence type="predicted"/>
<evidence type="ECO:0000313" key="4">
    <source>
        <dbReference type="Proteomes" id="UP000654075"/>
    </source>
</evidence>
<evidence type="ECO:0000259" key="2">
    <source>
        <dbReference type="Pfam" id="PF00078"/>
    </source>
</evidence>
<feature type="domain" description="Reverse transcriptase" evidence="2">
    <location>
        <begin position="113"/>
        <end position="330"/>
    </location>
</feature>
<comment type="caution">
    <text evidence="3">The sequence shown here is derived from an EMBL/GenBank/DDBJ whole genome shotgun (WGS) entry which is preliminary data.</text>
</comment>
<reference evidence="3" key="1">
    <citation type="submission" date="2021-02" db="EMBL/GenBank/DDBJ databases">
        <authorList>
            <person name="Dougan E. K."/>
            <person name="Rhodes N."/>
            <person name="Thang M."/>
            <person name="Chan C."/>
        </authorList>
    </citation>
    <scope>NUCLEOTIDE SEQUENCE</scope>
</reference>
<name>A0A813DLA4_POLGL</name>
<dbReference type="Pfam" id="PF00078">
    <property type="entry name" value="RVT_1"/>
    <property type="match status" value="1"/>
</dbReference>
<accession>A0A813DLA4</accession>
<dbReference type="InterPro" id="IPR000477">
    <property type="entry name" value="RT_dom"/>
</dbReference>
<gene>
    <name evidence="3" type="ORF">PGLA1383_LOCUS7448</name>
</gene>
<dbReference type="Proteomes" id="UP000654075">
    <property type="component" value="Unassembled WGS sequence"/>
</dbReference>
<sequence length="713" mass="79490">MQTLWPAYLQAEVSWEGPRPVANIWKQMQSPESPAQDPNPHFDAPAASRAASETRAFQRTARAATLRQPYANCFHFKELCDAQAAMHPEAETSPVDSLPIAVAPLQTEEGSIDGHRPISLMAAIFQALDKLLHARLWPAIQRSVAPWQGGGSIGADLMAWIVSELIRLRRDQYPDAQTFAAFLDGESAFCRPPAPTVLEPLSKIDGISFSDWLAVQAMLSNLHGTACIMDTIAGLWKVMTGLAQGGALSQTLFCATLIELKLKLERAGCGVHFRDADDKPHLMCILAHIDDIVLFADCPNKLQQALFITWSWANKMRMRLNAGTDKSAIMIEELLKCIQRKAARMILGHSRRSPIPTACMELGRGLWSSHATLLRLRLLRRICCSSHSLIIAVASASSQSPGSWLSQTVDVVRCSRPQNIPTTDLEWRAFIRTWQKEVRQCDGEELWAACCQHHNLSSYQLGPWAMESSLAINRFIFDHSVNIEVARIVRAACLVEVKAFGEATLALIRLRLREQHVSIASWTVRIIVRAIFEMWTVRNELLRSEGSAKRRQAGPTQRPKLVAEQSEAVRPHGEAKTSLARFGNGKGMPAGGACHSHALLMRFLASEDVSNTESNAPRYKWAEKTGIIEEYCQGRRDQMDLMYAINDCDPIAAPGGLMSSRVHDIFPASAACRRSRVSRYFRIIEEYCQGRRDQMDLMYAINDCDPIADLKIT</sequence>